<name>A0A2U0I7F4_9FLAO</name>
<gene>
    <name evidence="2" type="ORF">DDV96_00420</name>
</gene>
<reference evidence="2 3" key="1">
    <citation type="submission" date="2018-04" db="EMBL/GenBank/DDBJ databases">
        <title>Marixanthomonas spongiae HN-E44 sp. nov., isolated from a marine sponge.</title>
        <authorList>
            <person name="Luo L."/>
            <person name="Zhuang L."/>
        </authorList>
    </citation>
    <scope>NUCLEOTIDE SEQUENCE [LARGE SCALE GENOMIC DNA]</scope>
    <source>
        <strain evidence="2 3">HN-E44</strain>
    </source>
</reference>
<dbReference type="OrthoDB" id="6398367at2"/>
<dbReference type="EMBL" id="QEHR01000001">
    <property type="protein sequence ID" value="PVW17028.1"/>
    <property type="molecule type" value="Genomic_DNA"/>
</dbReference>
<dbReference type="Proteomes" id="UP000245962">
    <property type="component" value="Unassembled WGS sequence"/>
</dbReference>
<comment type="caution">
    <text evidence="2">The sequence shown here is derived from an EMBL/GenBank/DDBJ whole genome shotgun (WGS) entry which is preliminary data.</text>
</comment>
<evidence type="ECO:0000313" key="3">
    <source>
        <dbReference type="Proteomes" id="UP000245962"/>
    </source>
</evidence>
<dbReference type="Pfam" id="PF14595">
    <property type="entry name" value="Thioredoxin_9"/>
    <property type="match status" value="1"/>
</dbReference>
<dbReference type="CDD" id="cd02947">
    <property type="entry name" value="TRX_family"/>
    <property type="match status" value="1"/>
</dbReference>
<proteinExistence type="predicted"/>
<evidence type="ECO:0000313" key="2">
    <source>
        <dbReference type="EMBL" id="PVW17028.1"/>
    </source>
</evidence>
<dbReference type="InterPro" id="IPR036249">
    <property type="entry name" value="Thioredoxin-like_sf"/>
</dbReference>
<evidence type="ECO:0000256" key="1">
    <source>
        <dbReference type="SAM" id="MobiDB-lite"/>
    </source>
</evidence>
<protein>
    <submittedName>
        <fullName evidence="2">Thiol reductase thioredoxin</fullName>
    </submittedName>
</protein>
<dbReference type="SUPFAM" id="SSF52833">
    <property type="entry name" value="Thioredoxin-like"/>
    <property type="match status" value="1"/>
</dbReference>
<sequence length="197" mass="22469">MKNLILAFTALTCVACGSPKENKEAQTPEQPVSKESKPPALNKEVPDEEDGGTMLIGKINKKAFQKEPYADWFQANEDFHTLDTATVKKIKPLLKDVKITAFMGSWCSDSQREIPALYSILEYADYNFNRFDLYATDHQKLTEEGYENNLNIDFVPTIIFYKNGKELGRFVEYAQESLEKDMLTIVSGADYKHAYEE</sequence>
<dbReference type="RefSeq" id="WP_116692771.1">
    <property type="nucleotide sequence ID" value="NZ_QEHR01000001.1"/>
</dbReference>
<feature type="region of interest" description="Disordered" evidence="1">
    <location>
        <begin position="19"/>
        <end position="53"/>
    </location>
</feature>
<dbReference type="AlphaFoldDB" id="A0A2U0I7F4"/>
<accession>A0A2U0I7F4</accession>
<dbReference type="Gene3D" id="3.40.30.10">
    <property type="entry name" value="Glutaredoxin"/>
    <property type="match status" value="1"/>
</dbReference>
<feature type="compositionally biased region" description="Basic and acidic residues" evidence="1">
    <location>
        <begin position="20"/>
        <end position="37"/>
    </location>
</feature>
<keyword evidence="3" id="KW-1185">Reference proteome</keyword>
<organism evidence="2 3">
    <name type="scientific">Marixanthomonas spongiae</name>
    <dbReference type="NCBI Taxonomy" id="2174845"/>
    <lineage>
        <taxon>Bacteria</taxon>
        <taxon>Pseudomonadati</taxon>
        <taxon>Bacteroidota</taxon>
        <taxon>Flavobacteriia</taxon>
        <taxon>Flavobacteriales</taxon>
        <taxon>Flavobacteriaceae</taxon>
        <taxon>Marixanthomonas</taxon>
    </lineage>
</organism>